<dbReference type="Gene3D" id="3.40.50.720">
    <property type="entry name" value="NAD(P)-binding Rossmann-like Domain"/>
    <property type="match status" value="1"/>
</dbReference>
<feature type="domain" description="Gfo/Idh/MocA-like oxidoreductase N-terminal" evidence="6">
    <location>
        <begin position="14"/>
        <end position="97"/>
    </location>
</feature>
<dbReference type="PANTHER" id="PTHR22604">
    <property type="entry name" value="OXIDOREDUCTASES"/>
    <property type="match status" value="1"/>
</dbReference>
<sequence>MASSVHAIAPDGLINPVKSHPEAVVFAVAARDKERAGAFAKKHGIAKVYGSYQELISDPEIYAIYNPLPNGLHYEWAMKALAAGNHVLVEKPAANTPGAKIQAHDPHVP</sequence>
<comment type="similarity">
    <text evidence="1">Belongs to the Gfo/Idh/MocA family.</text>
</comment>
<dbReference type="PANTHER" id="PTHR22604:SF105">
    <property type="entry name" value="TRANS-1,2-DIHYDROBENZENE-1,2-DIOL DEHYDROGENASE"/>
    <property type="match status" value="1"/>
</dbReference>
<keyword evidence="8" id="KW-1185">Reference proteome</keyword>
<name>A0AAD6ST82_9AGAR</name>
<evidence type="ECO:0000256" key="3">
    <source>
        <dbReference type="ARBA" id="ARBA00038984"/>
    </source>
</evidence>
<evidence type="ECO:0000259" key="6">
    <source>
        <dbReference type="Pfam" id="PF01408"/>
    </source>
</evidence>
<dbReference type="EMBL" id="JARJCM010000066">
    <property type="protein sequence ID" value="KAJ7033240.1"/>
    <property type="molecule type" value="Genomic_DNA"/>
</dbReference>
<dbReference type="GO" id="GO:0000166">
    <property type="term" value="F:nucleotide binding"/>
    <property type="evidence" value="ECO:0007669"/>
    <property type="project" value="InterPro"/>
</dbReference>
<accession>A0AAD6ST82</accession>
<comment type="caution">
    <text evidence="7">The sequence shown here is derived from an EMBL/GenBank/DDBJ whole genome shotgun (WGS) entry which is preliminary data.</text>
</comment>
<evidence type="ECO:0000256" key="2">
    <source>
        <dbReference type="ARBA" id="ARBA00023002"/>
    </source>
</evidence>
<dbReference type="InterPro" id="IPR050984">
    <property type="entry name" value="Gfo/Idh/MocA_domain"/>
</dbReference>
<proteinExistence type="inferred from homology"/>
<protein>
    <recommendedName>
        <fullName evidence="3">D-xylose 1-dehydrogenase (NADP(+), D-xylono-1,5-lactone-forming)</fullName>
        <ecNumber evidence="3">1.1.1.179</ecNumber>
    </recommendedName>
    <alternativeName>
        <fullName evidence="4">D-xylose-NADP dehydrogenase</fullName>
    </alternativeName>
</protein>
<keyword evidence="2" id="KW-0560">Oxidoreductase</keyword>
<evidence type="ECO:0000256" key="4">
    <source>
        <dbReference type="ARBA" id="ARBA00042988"/>
    </source>
</evidence>
<dbReference type="EC" id="1.1.1.179" evidence="3"/>
<evidence type="ECO:0000313" key="7">
    <source>
        <dbReference type="EMBL" id="KAJ7033240.1"/>
    </source>
</evidence>
<evidence type="ECO:0000256" key="5">
    <source>
        <dbReference type="ARBA" id="ARBA00049233"/>
    </source>
</evidence>
<dbReference type="AlphaFoldDB" id="A0AAD6ST82"/>
<dbReference type="SUPFAM" id="SSF51735">
    <property type="entry name" value="NAD(P)-binding Rossmann-fold domains"/>
    <property type="match status" value="1"/>
</dbReference>
<evidence type="ECO:0000256" key="1">
    <source>
        <dbReference type="ARBA" id="ARBA00010928"/>
    </source>
</evidence>
<reference evidence="7" key="1">
    <citation type="submission" date="2023-03" db="EMBL/GenBank/DDBJ databases">
        <title>Massive genome expansion in bonnet fungi (Mycena s.s.) driven by repeated elements and novel gene families across ecological guilds.</title>
        <authorList>
            <consortium name="Lawrence Berkeley National Laboratory"/>
            <person name="Harder C.B."/>
            <person name="Miyauchi S."/>
            <person name="Viragh M."/>
            <person name="Kuo A."/>
            <person name="Thoen E."/>
            <person name="Andreopoulos B."/>
            <person name="Lu D."/>
            <person name="Skrede I."/>
            <person name="Drula E."/>
            <person name="Henrissat B."/>
            <person name="Morin E."/>
            <person name="Kohler A."/>
            <person name="Barry K."/>
            <person name="LaButti K."/>
            <person name="Morin E."/>
            <person name="Salamov A."/>
            <person name="Lipzen A."/>
            <person name="Mereny Z."/>
            <person name="Hegedus B."/>
            <person name="Baldrian P."/>
            <person name="Stursova M."/>
            <person name="Weitz H."/>
            <person name="Taylor A."/>
            <person name="Grigoriev I.V."/>
            <person name="Nagy L.G."/>
            <person name="Martin F."/>
            <person name="Kauserud H."/>
        </authorList>
    </citation>
    <scope>NUCLEOTIDE SEQUENCE</scope>
    <source>
        <strain evidence="7">CBHHK200</strain>
    </source>
</reference>
<gene>
    <name evidence="7" type="ORF">C8F04DRAFT_957820</name>
</gene>
<dbReference type="GO" id="GO:0047837">
    <property type="term" value="F:D-xylose 1-dehydrogenase (NADP+) activity"/>
    <property type="evidence" value="ECO:0007669"/>
    <property type="project" value="UniProtKB-EC"/>
</dbReference>
<comment type="catalytic activity">
    <reaction evidence="5">
        <text>D-xylose + NADP(+) = D-xylono-1,5-lactone + NADPH + H(+)</text>
        <dbReference type="Rhea" id="RHEA:22000"/>
        <dbReference type="ChEBI" id="CHEBI:15378"/>
        <dbReference type="ChEBI" id="CHEBI:15867"/>
        <dbReference type="ChEBI" id="CHEBI:53455"/>
        <dbReference type="ChEBI" id="CHEBI:57783"/>
        <dbReference type="ChEBI" id="CHEBI:58349"/>
        <dbReference type="EC" id="1.1.1.179"/>
    </reaction>
</comment>
<evidence type="ECO:0000313" key="8">
    <source>
        <dbReference type="Proteomes" id="UP001218188"/>
    </source>
</evidence>
<dbReference type="InterPro" id="IPR000683">
    <property type="entry name" value="Gfo/Idh/MocA-like_OxRdtase_N"/>
</dbReference>
<dbReference type="InterPro" id="IPR036291">
    <property type="entry name" value="NAD(P)-bd_dom_sf"/>
</dbReference>
<organism evidence="7 8">
    <name type="scientific">Mycena alexandri</name>
    <dbReference type="NCBI Taxonomy" id="1745969"/>
    <lineage>
        <taxon>Eukaryota</taxon>
        <taxon>Fungi</taxon>
        <taxon>Dikarya</taxon>
        <taxon>Basidiomycota</taxon>
        <taxon>Agaricomycotina</taxon>
        <taxon>Agaricomycetes</taxon>
        <taxon>Agaricomycetidae</taxon>
        <taxon>Agaricales</taxon>
        <taxon>Marasmiineae</taxon>
        <taxon>Mycenaceae</taxon>
        <taxon>Mycena</taxon>
    </lineage>
</organism>
<dbReference type="Proteomes" id="UP001218188">
    <property type="component" value="Unassembled WGS sequence"/>
</dbReference>
<dbReference type="Pfam" id="PF01408">
    <property type="entry name" value="GFO_IDH_MocA"/>
    <property type="match status" value="1"/>
</dbReference>